<dbReference type="AlphaFoldDB" id="A0A1I8I452"/>
<evidence type="ECO:0000313" key="2">
    <source>
        <dbReference type="Proteomes" id="UP000095280"/>
    </source>
</evidence>
<feature type="transmembrane region" description="Helical" evidence="1">
    <location>
        <begin position="452"/>
        <end position="474"/>
    </location>
</feature>
<feature type="transmembrane region" description="Helical" evidence="1">
    <location>
        <begin position="190"/>
        <end position="210"/>
    </location>
</feature>
<feature type="transmembrane region" description="Helical" evidence="1">
    <location>
        <begin position="12"/>
        <end position="34"/>
    </location>
</feature>
<feature type="transmembrane region" description="Helical" evidence="1">
    <location>
        <begin position="296"/>
        <end position="318"/>
    </location>
</feature>
<sequence length="560" mass="63187">MSQRSQLKTSLDFFAMKMYFCVGFFDMFLVPASAYEYGGASFLGLYSIIVLLFGIPAFAEESSYLMVDDSRNRSPKFRKWLLCYEAISLMQITQLAVGEADNKISMALVQFFIIISGRRVTQTMPLYSPKCRLVGSQSAAPAPTVIDIVDNILENAEQQELRLLQPSCLVRDRGEVACMVHALFSDPGSIFFYTMCMMSVLILVYALLFGRSMLNYAAIGRFYIALVVLSIFTLLLHFVGRPKGHAVNESSHREALPNIDKAKNKTLLYCIHSLGLMTFAISVIGSRAGKHAKENFVSVSILACLADTAVSFAFSGLVGLRQAAVEHLCGGNITTRQFSSMPDITRKLLESDEFGFKEMQLRSFLDISESMLMFRETDGSVPWTVYLPFQGLIMCFSILLGFIPFLLADLQAERLFKWRSNQIWLLGLLRFACLTCLQLLSINGYGRFGGLYMSHSVPMVFLVLKIFNCIAIHLDQGFTEFINKRRQLLSGNNKVQLFLFNWYVAPCLLFLYHFGYPAVCFLFIAGYREHIFSLNFFIYFSAFNVLPIVAIVCAIVFIDN</sequence>
<keyword evidence="2" id="KW-1185">Reference proteome</keyword>
<dbReference type="InterPro" id="IPR000175">
    <property type="entry name" value="Na/ntran_symport"/>
</dbReference>
<dbReference type="PROSITE" id="PS50267">
    <property type="entry name" value="NA_NEUROTRAN_SYMP_3"/>
    <property type="match status" value="1"/>
</dbReference>
<organism evidence="2 3">
    <name type="scientific">Macrostomum lignano</name>
    <dbReference type="NCBI Taxonomy" id="282301"/>
    <lineage>
        <taxon>Eukaryota</taxon>
        <taxon>Metazoa</taxon>
        <taxon>Spiralia</taxon>
        <taxon>Lophotrochozoa</taxon>
        <taxon>Platyhelminthes</taxon>
        <taxon>Rhabditophora</taxon>
        <taxon>Macrostomorpha</taxon>
        <taxon>Macrostomida</taxon>
        <taxon>Macrostomidae</taxon>
        <taxon>Macrostomum</taxon>
    </lineage>
</organism>
<dbReference type="Proteomes" id="UP000095280">
    <property type="component" value="Unplaced"/>
</dbReference>
<feature type="transmembrane region" description="Helical" evidence="1">
    <location>
        <begin position="222"/>
        <end position="240"/>
    </location>
</feature>
<feature type="transmembrane region" description="Helical" evidence="1">
    <location>
        <begin position="495"/>
        <end position="524"/>
    </location>
</feature>
<feature type="transmembrane region" description="Helical" evidence="1">
    <location>
        <begin position="80"/>
        <end position="97"/>
    </location>
</feature>
<keyword evidence="1" id="KW-1133">Transmembrane helix</keyword>
<accession>A0A1I8I452</accession>
<name>A0A1I8I452_9PLAT</name>
<protein>
    <submittedName>
        <fullName evidence="3">Pecanex-like protein</fullName>
    </submittedName>
</protein>
<evidence type="ECO:0000256" key="1">
    <source>
        <dbReference type="SAM" id="Phobius"/>
    </source>
</evidence>
<feature type="transmembrane region" description="Helical" evidence="1">
    <location>
        <begin position="266"/>
        <end position="284"/>
    </location>
</feature>
<dbReference type="GO" id="GO:0016020">
    <property type="term" value="C:membrane"/>
    <property type="evidence" value="ECO:0007669"/>
    <property type="project" value="InterPro"/>
</dbReference>
<keyword evidence="1" id="KW-0472">Membrane</keyword>
<dbReference type="WBParaSite" id="maker-uti_cns_0009553-snap-gene-0.3-mRNA-1">
    <property type="protein sequence ID" value="maker-uti_cns_0009553-snap-gene-0.3-mRNA-1"/>
    <property type="gene ID" value="maker-uti_cns_0009553-snap-gene-0.3"/>
</dbReference>
<keyword evidence="1" id="KW-0812">Transmembrane</keyword>
<feature type="transmembrane region" description="Helical" evidence="1">
    <location>
        <begin position="536"/>
        <end position="558"/>
    </location>
</feature>
<feature type="transmembrane region" description="Helical" evidence="1">
    <location>
        <begin position="389"/>
        <end position="410"/>
    </location>
</feature>
<evidence type="ECO:0000313" key="3">
    <source>
        <dbReference type="WBParaSite" id="maker-uti_cns_0009553-snap-gene-0.3-mRNA-1"/>
    </source>
</evidence>
<feature type="transmembrane region" description="Helical" evidence="1">
    <location>
        <begin position="40"/>
        <end position="59"/>
    </location>
</feature>
<proteinExistence type="predicted"/>
<feature type="transmembrane region" description="Helical" evidence="1">
    <location>
        <begin position="422"/>
        <end position="440"/>
    </location>
</feature>
<reference evidence="3" key="1">
    <citation type="submission" date="2016-11" db="UniProtKB">
        <authorList>
            <consortium name="WormBaseParasite"/>
        </authorList>
    </citation>
    <scope>IDENTIFICATION</scope>
</reference>